<protein>
    <submittedName>
        <fullName evidence="1">2'-5' RNA ligase superfamily</fullName>
    </submittedName>
</protein>
<dbReference type="Pfam" id="PF13563">
    <property type="entry name" value="2_5_RNA_ligase2"/>
    <property type="match status" value="1"/>
</dbReference>
<dbReference type="AlphaFoldDB" id="A0A375I0W4"/>
<name>A0A375I0W4_9ACTN</name>
<gene>
    <name evidence="1" type="ORF">PROPJV5_0666</name>
</gene>
<dbReference type="Proteomes" id="UP000265962">
    <property type="component" value="Unassembled WGS sequence"/>
</dbReference>
<sequence>MLLIPVPRLESFVRARTIFYDASFLSDDPAFTHAHVTLLAPLDSPPGHEEVARVLRGHEPFDFELSRLGVFRNGGIHLKPDPAEPFSALIHALMRAFPQVRPFGGPDPEPHLTLDMVSDEVDVASTRALLGDLVPAHCRADRVELHRYEANACRVLDSWPLLG</sequence>
<dbReference type="SUPFAM" id="SSF55144">
    <property type="entry name" value="LigT-like"/>
    <property type="match status" value="1"/>
</dbReference>
<evidence type="ECO:0000313" key="1">
    <source>
        <dbReference type="EMBL" id="SPF67707.1"/>
    </source>
</evidence>
<organism evidence="1 2">
    <name type="scientific">Propionibacterium ruminifibrarum</name>
    <dbReference type="NCBI Taxonomy" id="1962131"/>
    <lineage>
        <taxon>Bacteria</taxon>
        <taxon>Bacillati</taxon>
        <taxon>Actinomycetota</taxon>
        <taxon>Actinomycetes</taxon>
        <taxon>Propionibacteriales</taxon>
        <taxon>Propionibacteriaceae</taxon>
        <taxon>Propionibacterium</taxon>
    </lineage>
</organism>
<dbReference type="InterPro" id="IPR009097">
    <property type="entry name" value="Cyclic_Pdiesterase"/>
</dbReference>
<accession>A0A375I0W4</accession>
<keyword evidence="2" id="KW-1185">Reference proteome</keyword>
<dbReference type="GO" id="GO:0016874">
    <property type="term" value="F:ligase activity"/>
    <property type="evidence" value="ECO:0007669"/>
    <property type="project" value="UniProtKB-KW"/>
</dbReference>
<dbReference type="Gene3D" id="3.90.1140.10">
    <property type="entry name" value="Cyclic phosphodiesterase"/>
    <property type="match status" value="1"/>
</dbReference>
<reference evidence="2" key="1">
    <citation type="submission" date="2018-02" db="EMBL/GenBank/DDBJ databases">
        <authorList>
            <person name="Hornung B."/>
        </authorList>
    </citation>
    <scope>NUCLEOTIDE SEQUENCE [LARGE SCALE GENOMIC DNA]</scope>
</reference>
<keyword evidence="1" id="KW-0436">Ligase</keyword>
<proteinExistence type="predicted"/>
<evidence type="ECO:0000313" key="2">
    <source>
        <dbReference type="Proteomes" id="UP000265962"/>
    </source>
</evidence>
<dbReference type="EMBL" id="OMOH01000002">
    <property type="protein sequence ID" value="SPF67707.1"/>
    <property type="molecule type" value="Genomic_DNA"/>
</dbReference>